<keyword evidence="5 7" id="KW-0456">Lyase</keyword>
<evidence type="ECO:0000256" key="7">
    <source>
        <dbReference type="RuleBase" id="RU000382"/>
    </source>
</evidence>
<dbReference type="Gene3D" id="3.90.1150.10">
    <property type="entry name" value="Aspartate Aminotransferase, domain 1"/>
    <property type="match status" value="1"/>
</dbReference>
<accession>A0A0D0V7V9</accession>
<dbReference type="InterPro" id="IPR010977">
    <property type="entry name" value="Aromatic_deC"/>
</dbReference>
<sequence length="532" mass="59051">MDIEEFRKAGYAAVDAICNYYEQLPKKPVKAEVGPGYLLEKLPSEAPVKGQPFEQITTSFQNDILPGRSSSFVISRPPKPNELSGITHWQSPNFLAYFPSNSTFESMLADLYAASVSNPGFNWICSPACTELEQVVVDWAAKMLGLSSTFWTESKVGGGVIMGSASEAALTAAMAARERALRILSKDDKAAANEDIEISEDVRKKYGQKLVIYGSTQTHSVGAKAAILLGLPFRAVPVTAEDQYALRGDALRAAIETDVAAGLIPFLAIGTVGTTSSGAVDRIAEIGQVLKDYPTMFLHIDAAWAGVAYALPEYRDLLRLAEVNEYANSFSTNFHKWGLTTFDATLMFVKNRHDLTQTFDVTPLYLRSKEADAGKVIDYRNWQIPLGRRFRSLKLWFVLRSYGIEGFQQHLTRGIEQCQQLASIVGASPDFELVTEPVLALLVFRLVPGNSTQLSEETLNRLNQRLYDRLDARKDVFLTKTSLKTSNGHNVLCIRFAMGGVHTKFEHVEKSWEVVEEEGHNTIEEWKKEEGN</sequence>
<dbReference type="PANTHER" id="PTHR11999:SF70">
    <property type="entry name" value="MIP05841P"/>
    <property type="match status" value="1"/>
</dbReference>
<feature type="modified residue" description="N6-(pyridoxal phosphate)lysine" evidence="6">
    <location>
        <position position="336"/>
    </location>
</feature>
<keyword evidence="4 6" id="KW-0663">Pyridoxal phosphate</keyword>
<evidence type="ECO:0000313" key="9">
    <source>
        <dbReference type="Proteomes" id="UP000053392"/>
    </source>
</evidence>
<dbReference type="GO" id="GO:0006520">
    <property type="term" value="P:amino acid metabolic process"/>
    <property type="evidence" value="ECO:0007669"/>
    <property type="project" value="InterPro"/>
</dbReference>
<dbReference type="PRINTS" id="PR00800">
    <property type="entry name" value="YHDCRBOXLASE"/>
</dbReference>
<evidence type="ECO:0000256" key="1">
    <source>
        <dbReference type="ARBA" id="ARBA00001933"/>
    </source>
</evidence>
<dbReference type="InterPro" id="IPR002129">
    <property type="entry name" value="PyrdxlP-dep_de-COase"/>
</dbReference>
<evidence type="ECO:0000313" key="8">
    <source>
        <dbReference type="EMBL" id="KIR42619.1"/>
    </source>
</evidence>
<evidence type="ECO:0000256" key="6">
    <source>
        <dbReference type="PIRSR" id="PIRSR602129-50"/>
    </source>
</evidence>
<reference evidence="8 9" key="1">
    <citation type="submission" date="2015-01" db="EMBL/GenBank/DDBJ databases">
        <title>The Genome Sequence of Cryptococcus gattii Ram5.</title>
        <authorList>
            <consortium name="The Broad Institute Genomics Platform"/>
            <person name="Cuomo C."/>
            <person name="Litvintseva A."/>
            <person name="Chen Y."/>
            <person name="Heitman J."/>
            <person name="Sun S."/>
            <person name="Springer D."/>
            <person name="Dromer F."/>
            <person name="Young S."/>
            <person name="Zeng Q."/>
            <person name="Gargeya S."/>
            <person name="Abouelleil A."/>
            <person name="Alvarado L."/>
            <person name="Chapman S.B."/>
            <person name="Gainer-Dewar J."/>
            <person name="Goldberg J."/>
            <person name="Griggs A."/>
            <person name="Gujja S."/>
            <person name="Hansen M."/>
            <person name="Howarth C."/>
            <person name="Imamovic A."/>
            <person name="Larimer J."/>
            <person name="Murphy C."/>
            <person name="Naylor J."/>
            <person name="Pearson M."/>
            <person name="Priest M."/>
            <person name="Roberts A."/>
            <person name="Saif S."/>
            <person name="Shea T."/>
            <person name="Sykes S."/>
            <person name="Wortman J."/>
            <person name="Nusbaum C."/>
            <person name="Birren B."/>
        </authorList>
    </citation>
    <scope>NUCLEOTIDE SEQUENCE [LARGE SCALE GENOMIC DNA]</scope>
    <source>
        <strain evidence="8 9">Ram5</strain>
    </source>
</reference>
<dbReference type="InterPro" id="IPR015424">
    <property type="entry name" value="PyrdxlP-dep_Trfase"/>
</dbReference>
<evidence type="ECO:0000256" key="3">
    <source>
        <dbReference type="ARBA" id="ARBA00022793"/>
    </source>
</evidence>
<keyword evidence="9" id="KW-1185">Reference proteome</keyword>
<dbReference type="GO" id="GO:0016831">
    <property type="term" value="F:carboxy-lyase activity"/>
    <property type="evidence" value="ECO:0007669"/>
    <property type="project" value="UniProtKB-KW"/>
</dbReference>
<gene>
    <name evidence="8" type="ORF">I313_00821</name>
</gene>
<dbReference type="Pfam" id="PF00282">
    <property type="entry name" value="Pyridoxal_deC"/>
    <property type="match status" value="1"/>
</dbReference>
<dbReference type="EMBL" id="KN847897">
    <property type="protein sequence ID" value="KIR42619.1"/>
    <property type="molecule type" value="Genomic_DNA"/>
</dbReference>
<organism evidence="8 9">
    <name type="scientific">Cryptococcus deuterogattii Ram5</name>
    <dbReference type="NCBI Taxonomy" id="1296110"/>
    <lineage>
        <taxon>Eukaryota</taxon>
        <taxon>Fungi</taxon>
        <taxon>Dikarya</taxon>
        <taxon>Basidiomycota</taxon>
        <taxon>Agaricomycotina</taxon>
        <taxon>Tremellomycetes</taxon>
        <taxon>Tremellales</taxon>
        <taxon>Cryptococcaceae</taxon>
        <taxon>Cryptococcus</taxon>
        <taxon>Cryptococcus gattii species complex</taxon>
    </lineage>
</organism>
<proteinExistence type="inferred from homology"/>
<evidence type="ECO:0000256" key="5">
    <source>
        <dbReference type="ARBA" id="ARBA00023239"/>
    </source>
</evidence>
<evidence type="ECO:0000256" key="2">
    <source>
        <dbReference type="ARBA" id="ARBA00009533"/>
    </source>
</evidence>
<evidence type="ECO:0000256" key="4">
    <source>
        <dbReference type="ARBA" id="ARBA00022898"/>
    </source>
</evidence>
<dbReference type="OrthoDB" id="639767at2759"/>
<dbReference type="Gene3D" id="1.20.1340.10">
    <property type="entry name" value="dopa decarboxylase, N-terminal domain"/>
    <property type="match status" value="1"/>
</dbReference>
<dbReference type="GO" id="GO:0030170">
    <property type="term" value="F:pyridoxal phosphate binding"/>
    <property type="evidence" value="ECO:0007669"/>
    <property type="project" value="InterPro"/>
</dbReference>
<keyword evidence="3" id="KW-0210">Decarboxylase</keyword>
<dbReference type="Gene3D" id="3.40.640.10">
    <property type="entry name" value="Type I PLP-dependent aspartate aminotransferase-like (Major domain)"/>
    <property type="match status" value="1"/>
</dbReference>
<name>A0A0D0V7V9_9TREE</name>
<dbReference type="PANTHER" id="PTHR11999">
    <property type="entry name" value="GROUP II PYRIDOXAL-5-PHOSPHATE DECARBOXYLASE"/>
    <property type="match status" value="1"/>
</dbReference>
<comment type="cofactor">
    <cofactor evidence="1 6 7">
        <name>pyridoxal 5'-phosphate</name>
        <dbReference type="ChEBI" id="CHEBI:597326"/>
    </cofactor>
</comment>
<dbReference type="Proteomes" id="UP000053392">
    <property type="component" value="Unassembled WGS sequence"/>
</dbReference>
<comment type="similarity">
    <text evidence="2 7">Belongs to the group II decarboxylase family.</text>
</comment>
<dbReference type="GO" id="GO:0005737">
    <property type="term" value="C:cytoplasm"/>
    <property type="evidence" value="ECO:0007669"/>
    <property type="project" value="TreeGrafter"/>
</dbReference>
<dbReference type="PROSITE" id="PS00392">
    <property type="entry name" value="DDC_GAD_HDC_YDC"/>
    <property type="match status" value="1"/>
</dbReference>
<dbReference type="InterPro" id="IPR015422">
    <property type="entry name" value="PyrdxlP-dep_Trfase_small"/>
</dbReference>
<dbReference type="GO" id="GO:0019752">
    <property type="term" value="P:carboxylic acid metabolic process"/>
    <property type="evidence" value="ECO:0007669"/>
    <property type="project" value="InterPro"/>
</dbReference>
<dbReference type="InterPro" id="IPR021115">
    <property type="entry name" value="Pyridoxal-P_BS"/>
</dbReference>
<dbReference type="SUPFAM" id="SSF53383">
    <property type="entry name" value="PLP-dependent transferases"/>
    <property type="match status" value="1"/>
</dbReference>
<dbReference type="HOGENOM" id="CLU_011856_3_1_1"/>
<protein>
    <submittedName>
        <fullName evidence="8">Unplaced genomic scaffold supercont1.2, whole genome shotgun sequence</fullName>
    </submittedName>
</protein>
<dbReference type="AlphaFoldDB" id="A0A0D0V7V9"/>
<dbReference type="InterPro" id="IPR015421">
    <property type="entry name" value="PyrdxlP-dep_Trfase_major"/>
</dbReference>